<accession>A0A9Q3K7H2</accession>
<dbReference type="InterPro" id="IPR012337">
    <property type="entry name" value="RNaseH-like_sf"/>
</dbReference>
<dbReference type="SUPFAM" id="SSF53098">
    <property type="entry name" value="Ribonuclease H-like"/>
    <property type="match status" value="1"/>
</dbReference>
<evidence type="ECO:0000313" key="1">
    <source>
        <dbReference type="EMBL" id="MBW0576255.1"/>
    </source>
</evidence>
<organism evidence="1 2">
    <name type="scientific">Austropuccinia psidii MF-1</name>
    <dbReference type="NCBI Taxonomy" id="1389203"/>
    <lineage>
        <taxon>Eukaryota</taxon>
        <taxon>Fungi</taxon>
        <taxon>Dikarya</taxon>
        <taxon>Basidiomycota</taxon>
        <taxon>Pucciniomycotina</taxon>
        <taxon>Pucciniomycetes</taxon>
        <taxon>Pucciniales</taxon>
        <taxon>Sphaerophragmiaceae</taxon>
        <taxon>Austropuccinia</taxon>
    </lineage>
</organism>
<dbReference type="InterPro" id="IPR036397">
    <property type="entry name" value="RNaseH_sf"/>
</dbReference>
<proteinExistence type="predicted"/>
<reference evidence="1" key="1">
    <citation type="submission" date="2021-03" db="EMBL/GenBank/DDBJ databases">
        <title>Draft genome sequence of rust myrtle Austropuccinia psidii MF-1, a brazilian biotype.</title>
        <authorList>
            <person name="Quecine M.C."/>
            <person name="Pachon D.M.R."/>
            <person name="Bonatelli M.L."/>
            <person name="Correr F.H."/>
            <person name="Franceschini L.M."/>
            <person name="Leite T.F."/>
            <person name="Margarido G.R.A."/>
            <person name="Almeida C.A."/>
            <person name="Ferrarezi J.A."/>
            <person name="Labate C.A."/>
        </authorList>
    </citation>
    <scope>NUCLEOTIDE SEQUENCE</scope>
    <source>
        <strain evidence="1">MF-1</strain>
    </source>
</reference>
<evidence type="ECO:0000313" key="2">
    <source>
        <dbReference type="Proteomes" id="UP000765509"/>
    </source>
</evidence>
<protein>
    <recommendedName>
        <fullName evidence="3">Integrase catalytic domain-containing protein</fullName>
    </recommendedName>
</protein>
<dbReference type="AlphaFoldDB" id="A0A9Q3K7H2"/>
<dbReference type="EMBL" id="AVOT02097941">
    <property type="protein sequence ID" value="MBW0576255.1"/>
    <property type="molecule type" value="Genomic_DNA"/>
</dbReference>
<keyword evidence="2" id="KW-1185">Reference proteome</keyword>
<sequence length="117" mass="13240">MDTALLIWDRVVSQTGIFTKLISDRDLIFTSALSTNHHQLIGTNLSFSTAYHPQTDVLSKRMIQTLEDMVIIFCSYGLELKDCDVSTHDSPGRISLQSSAIEFTSHRCQHKILLQSR</sequence>
<dbReference type="Proteomes" id="UP000765509">
    <property type="component" value="Unassembled WGS sequence"/>
</dbReference>
<gene>
    <name evidence="1" type="ORF">O181_115970</name>
</gene>
<name>A0A9Q3K7H2_9BASI</name>
<evidence type="ECO:0008006" key="3">
    <source>
        <dbReference type="Google" id="ProtNLM"/>
    </source>
</evidence>
<dbReference type="OrthoDB" id="5592268at2759"/>
<dbReference type="GO" id="GO:0003676">
    <property type="term" value="F:nucleic acid binding"/>
    <property type="evidence" value="ECO:0007669"/>
    <property type="project" value="InterPro"/>
</dbReference>
<comment type="caution">
    <text evidence="1">The sequence shown here is derived from an EMBL/GenBank/DDBJ whole genome shotgun (WGS) entry which is preliminary data.</text>
</comment>
<dbReference type="Gene3D" id="3.30.420.10">
    <property type="entry name" value="Ribonuclease H-like superfamily/Ribonuclease H"/>
    <property type="match status" value="1"/>
</dbReference>